<feature type="compositionally biased region" description="Basic and acidic residues" evidence="1">
    <location>
        <begin position="1"/>
        <end position="10"/>
    </location>
</feature>
<proteinExistence type="predicted"/>
<accession>A0A178UDK0</accession>
<comment type="caution">
    <text evidence="2">The sequence shown here is derived from an EMBL/GenBank/DDBJ whole genome shotgun (WGS) entry which is preliminary data.</text>
</comment>
<name>A0A178UDK0_ARATH</name>
<dbReference type="PANTHER" id="PTHR33240:SF8">
    <property type="entry name" value="OS03G0439900 PROTEIN"/>
    <property type="match status" value="1"/>
</dbReference>
<reference evidence="3" key="1">
    <citation type="journal article" date="2016" name="Proc. Natl. Acad. Sci. U.S.A.">
        <title>Chromosome-level assembly of Arabidopsis thaliana Ler reveals the extent of translocation and inversion polymorphisms.</title>
        <authorList>
            <person name="Zapata L."/>
            <person name="Ding J."/>
            <person name="Willing E.M."/>
            <person name="Hartwig B."/>
            <person name="Bezdan D."/>
            <person name="Jiao W.B."/>
            <person name="Patel V."/>
            <person name="Velikkakam James G."/>
            <person name="Koornneef M."/>
            <person name="Ossowski S."/>
            <person name="Schneeberger K."/>
        </authorList>
    </citation>
    <scope>NUCLEOTIDE SEQUENCE [LARGE SCALE GENOMIC DNA]</scope>
    <source>
        <strain evidence="3">cv. Landsberg erecta</strain>
    </source>
</reference>
<feature type="compositionally biased region" description="Basic and acidic residues" evidence="1">
    <location>
        <begin position="271"/>
        <end position="295"/>
    </location>
</feature>
<evidence type="ECO:0000256" key="1">
    <source>
        <dbReference type="SAM" id="MobiDB-lite"/>
    </source>
</evidence>
<gene>
    <name evidence="2" type="ordered locus">AXX17_At5g27910</name>
</gene>
<dbReference type="EMBL" id="LUHQ01000005">
    <property type="protein sequence ID" value="OAO91785.1"/>
    <property type="molecule type" value="Genomic_DNA"/>
</dbReference>
<feature type="region of interest" description="Disordered" evidence="1">
    <location>
        <begin position="1"/>
        <end position="58"/>
    </location>
</feature>
<feature type="region of interest" description="Disordered" evidence="1">
    <location>
        <begin position="93"/>
        <end position="155"/>
    </location>
</feature>
<dbReference type="PANTHER" id="PTHR33240">
    <property type="entry name" value="OS08G0508500 PROTEIN"/>
    <property type="match status" value="1"/>
</dbReference>
<feature type="compositionally biased region" description="Polar residues" evidence="1">
    <location>
        <begin position="14"/>
        <end position="28"/>
    </location>
</feature>
<organism evidence="2 3">
    <name type="scientific">Arabidopsis thaliana</name>
    <name type="common">Mouse-ear cress</name>
    <dbReference type="NCBI Taxonomy" id="3702"/>
    <lineage>
        <taxon>Eukaryota</taxon>
        <taxon>Viridiplantae</taxon>
        <taxon>Streptophyta</taxon>
        <taxon>Embryophyta</taxon>
        <taxon>Tracheophyta</taxon>
        <taxon>Spermatophyta</taxon>
        <taxon>Magnoliopsida</taxon>
        <taxon>eudicotyledons</taxon>
        <taxon>Gunneridae</taxon>
        <taxon>Pentapetalae</taxon>
        <taxon>rosids</taxon>
        <taxon>malvids</taxon>
        <taxon>Brassicales</taxon>
        <taxon>Brassicaceae</taxon>
        <taxon>Camelineae</taxon>
        <taxon>Arabidopsis</taxon>
    </lineage>
</organism>
<protein>
    <submittedName>
        <fullName evidence="2">Uncharacterized protein</fullName>
    </submittedName>
</protein>
<evidence type="ECO:0000313" key="3">
    <source>
        <dbReference type="Proteomes" id="UP000078284"/>
    </source>
</evidence>
<dbReference type="Proteomes" id="UP000078284">
    <property type="component" value="Chromosome 5"/>
</dbReference>
<feature type="compositionally biased region" description="Polar residues" evidence="1">
    <location>
        <begin position="136"/>
        <end position="155"/>
    </location>
</feature>
<feature type="region of interest" description="Disordered" evidence="1">
    <location>
        <begin position="267"/>
        <end position="295"/>
    </location>
</feature>
<sequence>MSPAIHKTEEDMIDTSSKNGSDASQQQPALDAMQLQPENPALAQTGLNPARAKPRPATVAAAVGDTALGGDTAPANKGFHLDDLRLRHRRLDSQPRDDHELLPSPQTPCAERSQNRRHTSASVIVESVGRQPHDSLPNNRILPSSQSLLNRPSDNVDQTRNLEIERMNMVIKAITTMFMIKGASNADLWTMFHKDKEPLREQFKTVVSSIAITNDAVIAALRNAVLYESRFREDLVTIQPATLEDALLRFNRFIEIEEKAVMARRQPKALHSKDKSYNEHYEPRQHYDKEYSKGDKGKKAATYAIGCSERQPSKPWNKYYRETDIKRNSAYSEFHKISSHSTDECRQLQLLLLSKFKKGDLDVECERCQVTTQKDKMNLPIYVGRTMHCFNFAVFDKPIVYNVILGIPWLHKMKAGASTYHQCVKFLTAHRIHTLRSDPLVARTCLIIERQPRNAKASMITEPTPL</sequence>
<evidence type="ECO:0000313" key="2">
    <source>
        <dbReference type="EMBL" id="OAO91785.1"/>
    </source>
</evidence>
<dbReference type="AlphaFoldDB" id="A0A178UDK0"/>